<evidence type="ECO:0000313" key="11">
    <source>
        <dbReference type="EMBL" id="ANB12986.1"/>
    </source>
</evidence>
<keyword evidence="5 11" id="KW-0808">Transferase</keyword>
<protein>
    <recommendedName>
        <fullName evidence="10">Mannosyltransferase</fullName>
        <ecNumber evidence="10">2.4.1.-</ecNumber>
    </recommendedName>
</protein>
<dbReference type="EC" id="2.4.1.-" evidence="10"/>
<evidence type="ECO:0000256" key="8">
    <source>
        <dbReference type="ARBA" id="ARBA00022989"/>
    </source>
</evidence>
<evidence type="ECO:0000256" key="3">
    <source>
        <dbReference type="ARBA" id="ARBA00007063"/>
    </source>
</evidence>
<comment type="pathway">
    <text evidence="2">Protein modification; protein glycosylation.</text>
</comment>
<evidence type="ECO:0000256" key="5">
    <source>
        <dbReference type="ARBA" id="ARBA00022679"/>
    </source>
</evidence>
<feature type="transmembrane region" description="Helical" evidence="10">
    <location>
        <begin position="273"/>
        <end position="296"/>
    </location>
</feature>
<dbReference type="GO" id="GO:0052926">
    <property type="term" value="F:dol-P-Man:Man(6)GlcNAc(2)-PP-Dol alpha-1,2-mannosyltransferase activity"/>
    <property type="evidence" value="ECO:0007669"/>
    <property type="project" value="EnsemblFungi"/>
</dbReference>
<keyword evidence="4 10" id="KW-0328">Glycosyltransferase</keyword>
<reference evidence="11 12" key="1">
    <citation type="submission" date="2016-02" db="EMBL/GenBank/DDBJ databases">
        <title>Complete genome sequence and transcriptome regulation of the pentose utilising yeast Sugiyamaella lignohabitans.</title>
        <authorList>
            <person name="Bellasio M."/>
            <person name="Peymann A."/>
            <person name="Valli M."/>
            <person name="Sipitzky M."/>
            <person name="Graf A."/>
            <person name="Sauer M."/>
            <person name="Marx H."/>
            <person name="Mattanovich D."/>
        </authorList>
    </citation>
    <scope>NUCLEOTIDE SEQUENCE [LARGE SCALE GENOMIC DNA]</scope>
    <source>
        <strain evidence="11 12">CBS 10342</strain>
    </source>
</reference>
<dbReference type="Proteomes" id="UP000189580">
    <property type="component" value="Chromosome a"/>
</dbReference>
<dbReference type="GO" id="GO:0005789">
    <property type="term" value="C:endoplasmic reticulum membrane"/>
    <property type="evidence" value="ECO:0007669"/>
    <property type="project" value="UniProtKB-SubCell"/>
</dbReference>
<dbReference type="PANTHER" id="PTHR22760">
    <property type="entry name" value="GLYCOSYLTRANSFERASE"/>
    <property type="match status" value="1"/>
</dbReference>
<evidence type="ECO:0000256" key="6">
    <source>
        <dbReference type="ARBA" id="ARBA00022692"/>
    </source>
</evidence>
<feature type="transmembrane region" description="Helical" evidence="10">
    <location>
        <begin position="375"/>
        <end position="399"/>
    </location>
</feature>
<feature type="transmembrane region" description="Helical" evidence="10">
    <location>
        <begin position="120"/>
        <end position="140"/>
    </location>
</feature>
<dbReference type="GeneID" id="30033047"/>
<keyword evidence="12" id="KW-1185">Reference proteome</keyword>
<feature type="transmembrane region" description="Helical" evidence="10">
    <location>
        <begin position="339"/>
        <end position="363"/>
    </location>
</feature>
<organism evidence="11 12">
    <name type="scientific">Sugiyamaella lignohabitans</name>
    <dbReference type="NCBI Taxonomy" id="796027"/>
    <lineage>
        <taxon>Eukaryota</taxon>
        <taxon>Fungi</taxon>
        <taxon>Dikarya</taxon>
        <taxon>Ascomycota</taxon>
        <taxon>Saccharomycotina</taxon>
        <taxon>Dipodascomycetes</taxon>
        <taxon>Dipodascales</taxon>
        <taxon>Trichomonascaceae</taxon>
        <taxon>Sugiyamaella</taxon>
    </lineage>
</organism>
<sequence length="578" mass="64334">MVHWSSVFIACLTVRLICARFSIIPDCDEVFNYWEPTHFLTHGFGLQTWEYSPVYAIRSWAYVGLHGLIIKALSYAIPSERPNDSVLFYGLRAVFAIFSAFTEAKLYAALSNNISRRVGFSYLVLSLLSSGMFHASVSYLPSSFALYFVTLALANFVEDTGRSGAKSSSQLITRGFTWLAVAGLLGWPFTLVLALPFGLRFTLKSFLGKSYSKYFVTVVKVLLSSGLILASIVAVDSIAYKKLGVVVPFNIVSYNVLNSDDSTGPTIFGTEPWTYYVFNLAINFNGATVLALLSLLAPLISRRPQNSAFYLLTIISPFFLWLSIFISTPHKEERFLYPVYSSLLLNSALGLEVVITISSKILGLVGIRWTHRGRLIGTVVVIAISIVSLSRSLALSIYYSAPLDVYDHIPYEANATSITNVCVGREWYRYPSSYFLAENQRLKFVKSGFSGLLPGEFQEQQADTTQATKYWWDLVGTSAVPSGMNNQNLEDHSKYVDIKECDYIVDTNSFSVDSEAGEELYITDKENWQPIYCGKFLDSSASSGIGRVLMLPPPLVTSTNTKLAGLYYCLMKRISSEN</sequence>
<dbReference type="EMBL" id="CP014501">
    <property type="protein sequence ID" value="ANB12986.1"/>
    <property type="molecule type" value="Genomic_DNA"/>
</dbReference>
<feature type="transmembrane region" description="Helical" evidence="10">
    <location>
        <begin position="308"/>
        <end position="327"/>
    </location>
</feature>
<comment type="similarity">
    <text evidence="3 10">Belongs to the glycosyltransferase 22 family.</text>
</comment>
<evidence type="ECO:0000256" key="10">
    <source>
        <dbReference type="RuleBase" id="RU363075"/>
    </source>
</evidence>
<keyword evidence="6 10" id="KW-0812">Transmembrane</keyword>
<feature type="transmembrane region" description="Helical" evidence="10">
    <location>
        <begin position="176"/>
        <end position="199"/>
    </location>
</feature>
<dbReference type="PANTHER" id="PTHR22760:SF2">
    <property type="entry name" value="ALPHA-1,2-MANNOSYLTRANSFERASE ALG9"/>
    <property type="match status" value="1"/>
</dbReference>
<feature type="transmembrane region" description="Helical" evidence="10">
    <location>
        <begin position="89"/>
        <end position="108"/>
    </location>
</feature>
<keyword evidence="7 10" id="KW-0256">Endoplasmic reticulum</keyword>
<evidence type="ECO:0000313" key="12">
    <source>
        <dbReference type="Proteomes" id="UP000189580"/>
    </source>
</evidence>
<evidence type="ECO:0000256" key="9">
    <source>
        <dbReference type="ARBA" id="ARBA00023136"/>
    </source>
</evidence>
<evidence type="ECO:0000256" key="1">
    <source>
        <dbReference type="ARBA" id="ARBA00004477"/>
    </source>
</evidence>
<dbReference type="KEGG" id="slb:AWJ20_1264"/>
<dbReference type="UniPathway" id="UPA00378"/>
<evidence type="ECO:0000256" key="7">
    <source>
        <dbReference type="ARBA" id="ARBA00022824"/>
    </source>
</evidence>
<evidence type="ECO:0000256" key="4">
    <source>
        <dbReference type="ARBA" id="ARBA00022676"/>
    </source>
</evidence>
<dbReference type="AlphaFoldDB" id="A0A167DJN0"/>
<name>A0A167DJN0_9ASCO</name>
<dbReference type="InterPro" id="IPR005599">
    <property type="entry name" value="GPI_mannosylTrfase"/>
</dbReference>
<keyword evidence="9 10" id="KW-0472">Membrane</keyword>
<evidence type="ECO:0000256" key="2">
    <source>
        <dbReference type="ARBA" id="ARBA00004922"/>
    </source>
</evidence>
<comment type="subcellular location">
    <subcellularLocation>
        <location evidence="1 10">Endoplasmic reticulum membrane</location>
        <topology evidence="1 10">Multi-pass membrane protein</topology>
    </subcellularLocation>
</comment>
<dbReference type="RefSeq" id="XP_018735463.1">
    <property type="nucleotide sequence ID" value="XM_018878128.1"/>
</dbReference>
<keyword evidence="8 10" id="KW-1133">Transmembrane helix</keyword>
<gene>
    <name evidence="11" type="primary">ALG9</name>
    <name evidence="11" type="ORF">AWJ20_1264</name>
</gene>
<dbReference type="GO" id="GO:0006488">
    <property type="term" value="P:dolichol-linked oligosaccharide biosynthetic process"/>
    <property type="evidence" value="ECO:0007669"/>
    <property type="project" value="EnsemblFungi"/>
</dbReference>
<accession>A0A167DJN0</accession>
<dbReference type="GO" id="GO:0052918">
    <property type="term" value="F:dol-P-Man:Man(8)GlcNAc(2)-PP-Dol alpha-1,2-mannosyltransferase activity"/>
    <property type="evidence" value="ECO:0007669"/>
    <property type="project" value="EnsemblFungi"/>
</dbReference>
<dbReference type="Pfam" id="PF03901">
    <property type="entry name" value="Glyco_transf_22"/>
    <property type="match status" value="1"/>
</dbReference>
<dbReference type="OrthoDB" id="497541at2759"/>
<proteinExistence type="inferred from homology"/>
<feature type="transmembrane region" description="Helical" evidence="10">
    <location>
        <begin position="211"/>
        <end position="235"/>
    </location>
</feature>